<name>A0A0C2EHG3_9PSED</name>
<dbReference type="Proteomes" id="UP000031535">
    <property type="component" value="Unassembled WGS sequence"/>
</dbReference>
<organism evidence="1 2">
    <name type="scientific">Pseudomonas batumici</name>
    <dbReference type="NCBI Taxonomy" id="226910"/>
    <lineage>
        <taxon>Bacteria</taxon>
        <taxon>Pseudomonadati</taxon>
        <taxon>Pseudomonadota</taxon>
        <taxon>Gammaproteobacteria</taxon>
        <taxon>Pseudomonadales</taxon>
        <taxon>Pseudomonadaceae</taxon>
        <taxon>Pseudomonas</taxon>
    </lineage>
</organism>
<dbReference type="STRING" id="226910.UCMB321_0763"/>
<comment type="caution">
    <text evidence="1">The sequence shown here is derived from an EMBL/GenBank/DDBJ whole genome shotgun (WGS) entry which is preliminary data.</text>
</comment>
<dbReference type="PATRIC" id="fig|226910.6.peg.759"/>
<proteinExistence type="predicted"/>
<evidence type="ECO:0000313" key="1">
    <source>
        <dbReference type="EMBL" id="KIH85494.1"/>
    </source>
</evidence>
<evidence type="ECO:0000313" key="2">
    <source>
        <dbReference type="Proteomes" id="UP000031535"/>
    </source>
</evidence>
<dbReference type="EMBL" id="JXDG01000007">
    <property type="protein sequence ID" value="KIH85494.1"/>
    <property type="molecule type" value="Genomic_DNA"/>
</dbReference>
<accession>A0A0C2EHG3</accession>
<keyword evidence="2" id="KW-1185">Reference proteome</keyword>
<dbReference type="AlphaFoldDB" id="A0A0C2EHG3"/>
<gene>
    <name evidence="1" type="ORF">UCMB321_0763</name>
</gene>
<protein>
    <submittedName>
        <fullName evidence="1">Uncharacterized protein</fullName>
    </submittedName>
</protein>
<sequence>MQPRHGGHLCKNGVRNRWGLRETRKFTRAALLAVFKNNKAAIKRPCCLDHCAC</sequence>
<reference evidence="1 2" key="1">
    <citation type="submission" date="2015-01" db="EMBL/GenBank/DDBJ databases">
        <title>Complete genome of Pseudomonas batumici UCM B-321 producer of the batumin antibiotic with strong antistaphilococcal and potential anticancer activity.</title>
        <authorList>
            <person name="Klochko V.V."/>
            <person name="Zelena L.B."/>
            <person name="Elena K.A."/>
            <person name="Reva O.N."/>
        </authorList>
    </citation>
    <scope>NUCLEOTIDE SEQUENCE [LARGE SCALE GENOMIC DNA]</scope>
    <source>
        <strain evidence="1 2">UCM B-321</strain>
    </source>
</reference>